<evidence type="ECO:0008006" key="3">
    <source>
        <dbReference type="Google" id="ProtNLM"/>
    </source>
</evidence>
<reference evidence="1 2" key="1">
    <citation type="submission" date="2011-02" db="EMBL/GenBank/DDBJ databases">
        <title>The Genome Sequence of Mortierella verticillata NRRL 6337.</title>
        <authorList>
            <consortium name="The Broad Institute Genome Sequencing Platform"/>
            <person name="Russ C."/>
            <person name="Cuomo C."/>
            <person name="Burger G."/>
            <person name="Gray M.W."/>
            <person name="Holland P.W.H."/>
            <person name="King N."/>
            <person name="Lang F.B.F."/>
            <person name="Roger A.J."/>
            <person name="Ruiz-Trillo I."/>
            <person name="Young S.K."/>
            <person name="Zeng Q."/>
            <person name="Gargeya S."/>
            <person name="Alvarado L."/>
            <person name="Berlin A."/>
            <person name="Chapman S.B."/>
            <person name="Chen Z."/>
            <person name="Freedman E."/>
            <person name="Gellesch M."/>
            <person name="Goldberg J."/>
            <person name="Griggs A."/>
            <person name="Gujja S."/>
            <person name="Heilman E."/>
            <person name="Heiman D."/>
            <person name="Howarth C."/>
            <person name="Mehta T."/>
            <person name="Neiman D."/>
            <person name="Pearson M."/>
            <person name="Roberts A."/>
            <person name="Saif S."/>
            <person name="Shea T."/>
            <person name="Shenoy N."/>
            <person name="Sisk P."/>
            <person name="Stolte C."/>
            <person name="Sykes S."/>
            <person name="White J."/>
            <person name="Yandava C."/>
            <person name="Haas B."/>
            <person name="Nusbaum C."/>
            <person name="Birren B."/>
        </authorList>
    </citation>
    <scope>NUCLEOTIDE SEQUENCE [LARGE SCALE GENOMIC DNA]</scope>
    <source>
        <strain evidence="1 2">NRRL 6337</strain>
    </source>
</reference>
<dbReference type="InterPro" id="IPR032675">
    <property type="entry name" value="LRR_dom_sf"/>
</dbReference>
<proteinExistence type="predicted"/>
<accession>A0A086TLK1</accession>
<sequence>MFNVAELDRMVCMQLSRHDLLHCTLVNSVWYDAAMPYLWTDLSNLTTVRQQQALRKLVLIDYIQERQRLEQKQLQEEAWIQDGAVTHSNGSNGPTITEDIYCPSLLEEYGVNVVHIPPLDDLLSQALPQHQDPCTAFTQCLQWPDSFVAITFPYLVPAAQALQIGASTMGHYCLNICASEMDQILKIASDRLESLTLGVSIEGQWDMAWDYETGFVGLRELILYDVGGTSEFWSILWEGCRRIVRLQVHQIVGHVLHSLVAGIRKHMTHLDSIKFGARCDDPFSWYQVDDEKAAKLIDAGTKGWRVVESDMDVVFGPRAMTSLTQHYSTLVEIRIVQCVGGSSVPDLLALCPNLQTMVSSDTRSIETEQISTNPALNFIDWDPITNSLRPWACESCLKTLVMRITDIPLQENEAYPGQRENLHTGVYSRLARLTQLEELSLGHPLVGRLHARHIPFSLTVASGLAKLAGLKKMRILRTDGLNHDMSKKDLEWILQNWPNWEY</sequence>
<gene>
    <name evidence="1" type="ORF">MVEG_11353</name>
</gene>
<dbReference type="AlphaFoldDB" id="A0A086TLK1"/>
<dbReference type="EMBL" id="KN042430">
    <property type="protein sequence ID" value="KFH62828.1"/>
    <property type="molecule type" value="Genomic_DNA"/>
</dbReference>
<evidence type="ECO:0000313" key="1">
    <source>
        <dbReference type="EMBL" id="KFH62828.1"/>
    </source>
</evidence>
<evidence type="ECO:0000313" key="2">
    <source>
        <dbReference type="Proteomes" id="UP000243308"/>
    </source>
</evidence>
<dbReference type="OrthoDB" id="2396061at2759"/>
<organism evidence="1 2">
    <name type="scientific">Podila verticillata NRRL 6337</name>
    <dbReference type="NCBI Taxonomy" id="1069443"/>
    <lineage>
        <taxon>Eukaryota</taxon>
        <taxon>Fungi</taxon>
        <taxon>Fungi incertae sedis</taxon>
        <taxon>Mucoromycota</taxon>
        <taxon>Mortierellomycotina</taxon>
        <taxon>Mortierellomycetes</taxon>
        <taxon>Mortierellales</taxon>
        <taxon>Mortierellaceae</taxon>
        <taxon>Podila</taxon>
    </lineage>
</organism>
<dbReference type="Proteomes" id="UP000243308">
    <property type="component" value="Unassembled WGS sequence"/>
</dbReference>
<keyword evidence="2" id="KW-1185">Reference proteome</keyword>
<dbReference type="SUPFAM" id="SSF52047">
    <property type="entry name" value="RNI-like"/>
    <property type="match status" value="1"/>
</dbReference>
<dbReference type="Gene3D" id="3.80.10.10">
    <property type="entry name" value="Ribonuclease Inhibitor"/>
    <property type="match status" value="1"/>
</dbReference>
<name>A0A086TLK1_9FUNG</name>
<protein>
    <recommendedName>
        <fullName evidence="3">F-box domain-containing protein</fullName>
    </recommendedName>
</protein>